<name>A0A2G8KG53_STIJA</name>
<dbReference type="STRING" id="307972.A0A2G8KG53"/>
<evidence type="ECO:0000313" key="2">
    <source>
        <dbReference type="EMBL" id="PIK46950.1"/>
    </source>
</evidence>
<feature type="transmembrane region" description="Helical" evidence="1">
    <location>
        <begin position="50"/>
        <end position="71"/>
    </location>
</feature>
<dbReference type="PANTHER" id="PTHR24002">
    <property type="entry name" value="SOLUTE CARRIER FAMILY 22 MEMBER 18"/>
    <property type="match status" value="1"/>
</dbReference>
<feature type="transmembrane region" description="Helical" evidence="1">
    <location>
        <begin position="176"/>
        <end position="194"/>
    </location>
</feature>
<dbReference type="InterPro" id="IPR011701">
    <property type="entry name" value="MFS"/>
</dbReference>
<feature type="transmembrane region" description="Helical" evidence="1">
    <location>
        <begin position="200"/>
        <end position="221"/>
    </location>
</feature>
<dbReference type="Gene3D" id="1.20.1250.20">
    <property type="entry name" value="MFS general substrate transporter like domains"/>
    <property type="match status" value="1"/>
</dbReference>
<organism evidence="2 3">
    <name type="scientific">Stichopus japonicus</name>
    <name type="common">Sea cucumber</name>
    <dbReference type="NCBI Taxonomy" id="307972"/>
    <lineage>
        <taxon>Eukaryota</taxon>
        <taxon>Metazoa</taxon>
        <taxon>Echinodermata</taxon>
        <taxon>Eleutherozoa</taxon>
        <taxon>Echinozoa</taxon>
        <taxon>Holothuroidea</taxon>
        <taxon>Aspidochirotacea</taxon>
        <taxon>Aspidochirotida</taxon>
        <taxon>Stichopodidae</taxon>
        <taxon>Apostichopus</taxon>
    </lineage>
</organism>
<dbReference type="InterPro" id="IPR036259">
    <property type="entry name" value="MFS_trans_sf"/>
</dbReference>
<feature type="transmembrane region" description="Helical" evidence="1">
    <location>
        <begin position="83"/>
        <end position="101"/>
    </location>
</feature>
<keyword evidence="1" id="KW-1133">Transmembrane helix</keyword>
<dbReference type="AlphaFoldDB" id="A0A2G8KG53"/>
<keyword evidence="1" id="KW-0812">Transmembrane</keyword>
<dbReference type="GO" id="GO:0005635">
    <property type="term" value="C:nuclear envelope"/>
    <property type="evidence" value="ECO:0007669"/>
    <property type="project" value="TreeGrafter"/>
</dbReference>
<dbReference type="SUPFAM" id="SSF103473">
    <property type="entry name" value="MFS general substrate transporter"/>
    <property type="match status" value="1"/>
</dbReference>
<protein>
    <submittedName>
        <fullName evidence="2">Putative major facilitator superfamily domain-containing protein 9 isoform X2</fullName>
    </submittedName>
</protein>
<comment type="caution">
    <text evidence="2">The sequence shown here is derived from an EMBL/GenBank/DDBJ whole genome shotgun (WGS) entry which is preliminary data.</text>
</comment>
<proteinExistence type="predicted"/>
<feature type="transmembrane region" description="Helical" evidence="1">
    <location>
        <begin position="113"/>
        <end position="131"/>
    </location>
</feature>
<gene>
    <name evidence="2" type="ORF">BSL78_16182</name>
</gene>
<feature type="transmembrane region" description="Helical" evidence="1">
    <location>
        <begin position="137"/>
        <end position="155"/>
    </location>
</feature>
<dbReference type="PANTHER" id="PTHR24002:SF3">
    <property type="entry name" value="SOLUTE CARRIER FAMILY 22 MEMBER 18"/>
    <property type="match status" value="1"/>
</dbReference>
<dbReference type="EMBL" id="MRZV01000610">
    <property type="protein sequence ID" value="PIK46950.1"/>
    <property type="molecule type" value="Genomic_DNA"/>
</dbReference>
<dbReference type="Proteomes" id="UP000230750">
    <property type="component" value="Unassembled WGS sequence"/>
</dbReference>
<evidence type="ECO:0000256" key="1">
    <source>
        <dbReference type="SAM" id="Phobius"/>
    </source>
</evidence>
<accession>A0A2G8KG53</accession>
<dbReference type="Pfam" id="PF07690">
    <property type="entry name" value="MFS_1"/>
    <property type="match status" value="1"/>
</dbReference>
<sequence length="233" mass="25193">MVYFCLEEHDPGQLKHSASVDSFTADRFSFNYSEFVSSFRKIIRVGGDIFAVRFVMGFALLIYHSNFSLFLEKKFDSSPKMTGWIISFSTLMGVLASFLVGKVASMYSSLPGLLFHACILQTLTLVAMTFAPSVSLFLVGISCISVSNSVLRVCITDMSILRCKGEDTGALLGMSQSVMSMARMVSPFIAGVALEVTSSGPGVVASCCGIVGSILVPLLVMKNENIPSKKKEN</sequence>
<dbReference type="OrthoDB" id="10262656at2759"/>
<reference evidence="2 3" key="1">
    <citation type="journal article" date="2017" name="PLoS Biol.">
        <title>The sea cucumber genome provides insights into morphological evolution and visceral regeneration.</title>
        <authorList>
            <person name="Zhang X."/>
            <person name="Sun L."/>
            <person name="Yuan J."/>
            <person name="Sun Y."/>
            <person name="Gao Y."/>
            <person name="Zhang L."/>
            <person name="Li S."/>
            <person name="Dai H."/>
            <person name="Hamel J.F."/>
            <person name="Liu C."/>
            <person name="Yu Y."/>
            <person name="Liu S."/>
            <person name="Lin W."/>
            <person name="Guo K."/>
            <person name="Jin S."/>
            <person name="Xu P."/>
            <person name="Storey K.B."/>
            <person name="Huan P."/>
            <person name="Zhang T."/>
            <person name="Zhou Y."/>
            <person name="Zhang J."/>
            <person name="Lin C."/>
            <person name="Li X."/>
            <person name="Xing L."/>
            <person name="Huo D."/>
            <person name="Sun M."/>
            <person name="Wang L."/>
            <person name="Mercier A."/>
            <person name="Li F."/>
            <person name="Yang H."/>
            <person name="Xiang J."/>
        </authorList>
    </citation>
    <scope>NUCLEOTIDE SEQUENCE [LARGE SCALE GENOMIC DNA]</scope>
    <source>
        <strain evidence="2">Shaxun</strain>
        <tissue evidence="2">Muscle</tissue>
    </source>
</reference>
<keyword evidence="1" id="KW-0472">Membrane</keyword>
<evidence type="ECO:0000313" key="3">
    <source>
        <dbReference type="Proteomes" id="UP000230750"/>
    </source>
</evidence>
<keyword evidence="3" id="KW-1185">Reference proteome</keyword>
<dbReference type="GO" id="GO:0022857">
    <property type="term" value="F:transmembrane transporter activity"/>
    <property type="evidence" value="ECO:0007669"/>
    <property type="project" value="InterPro"/>
</dbReference>